<gene>
    <name evidence="2" type="ORF">SAMN04489712_101499</name>
</gene>
<feature type="compositionally biased region" description="Pro residues" evidence="1">
    <location>
        <begin position="63"/>
        <end position="77"/>
    </location>
</feature>
<name>A0A1H5T666_9ACTN</name>
<organism evidence="2 3">
    <name type="scientific">Thermomonospora echinospora</name>
    <dbReference type="NCBI Taxonomy" id="1992"/>
    <lineage>
        <taxon>Bacteria</taxon>
        <taxon>Bacillati</taxon>
        <taxon>Actinomycetota</taxon>
        <taxon>Actinomycetes</taxon>
        <taxon>Streptosporangiales</taxon>
        <taxon>Thermomonosporaceae</taxon>
        <taxon>Thermomonospora</taxon>
    </lineage>
</organism>
<proteinExistence type="predicted"/>
<protein>
    <submittedName>
        <fullName evidence="2">Uncharacterized protein</fullName>
    </submittedName>
</protein>
<dbReference type="PROSITE" id="PS51257">
    <property type="entry name" value="PROKAR_LIPOPROTEIN"/>
    <property type="match status" value="1"/>
</dbReference>
<evidence type="ECO:0000313" key="3">
    <source>
        <dbReference type="Proteomes" id="UP000236723"/>
    </source>
</evidence>
<accession>A0A1H5T666</accession>
<keyword evidence="3" id="KW-1185">Reference proteome</keyword>
<evidence type="ECO:0000313" key="2">
    <source>
        <dbReference type="EMBL" id="SEF58295.1"/>
    </source>
</evidence>
<reference evidence="3" key="1">
    <citation type="submission" date="2016-10" db="EMBL/GenBank/DDBJ databases">
        <authorList>
            <person name="Varghese N."/>
            <person name="Submissions S."/>
        </authorList>
    </citation>
    <scope>NUCLEOTIDE SEQUENCE [LARGE SCALE GENOMIC DNA]</scope>
    <source>
        <strain evidence="3">DSM 43163</strain>
    </source>
</reference>
<feature type="region of interest" description="Disordered" evidence="1">
    <location>
        <begin position="49"/>
        <end position="77"/>
    </location>
</feature>
<evidence type="ECO:0000256" key="1">
    <source>
        <dbReference type="SAM" id="MobiDB-lite"/>
    </source>
</evidence>
<dbReference type="AlphaFoldDB" id="A0A1H5T666"/>
<dbReference type="EMBL" id="FNVO01000001">
    <property type="protein sequence ID" value="SEF58295.1"/>
    <property type="molecule type" value="Genomic_DNA"/>
</dbReference>
<dbReference type="Proteomes" id="UP000236723">
    <property type="component" value="Unassembled WGS sequence"/>
</dbReference>
<sequence length="77" mass="7807">MGKGRTAGLIAALPVVMLLVGGCSESIKERSFTDQNGRACAYVAIEEGDGGKDVSNVDCDYPPTGPASVPPSPSPTP</sequence>
<dbReference type="RefSeq" id="WP_200826980.1">
    <property type="nucleotide sequence ID" value="NZ_FNVO01000001.1"/>
</dbReference>